<evidence type="ECO:0000256" key="3">
    <source>
        <dbReference type="ARBA" id="ARBA00022696"/>
    </source>
</evidence>
<keyword evidence="7" id="KW-1015">Disulfide bond</keyword>
<keyword evidence="4" id="KW-0732">Signal</keyword>
<dbReference type="InterPro" id="IPR012290">
    <property type="entry name" value="Fibrinogen_a/b/g_coil_dom"/>
</dbReference>
<dbReference type="Pfam" id="PF08702">
    <property type="entry name" value="Fib_alpha"/>
    <property type="match status" value="1"/>
</dbReference>
<proteinExistence type="predicted"/>
<keyword evidence="6" id="KW-0094">Blood coagulation</keyword>
<organism evidence="10 11">
    <name type="scientific">Liparis tanakae</name>
    <name type="common">Tanaka's snailfish</name>
    <dbReference type="NCBI Taxonomy" id="230148"/>
    <lineage>
        <taxon>Eukaryota</taxon>
        <taxon>Metazoa</taxon>
        <taxon>Chordata</taxon>
        <taxon>Craniata</taxon>
        <taxon>Vertebrata</taxon>
        <taxon>Euteleostomi</taxon>
        <taxon>Actinopterygii</taxon>
        <taxon>Neopterygii</taxon>
        <taxon>Teleostei</taxon>
        <taxon>Neoteleostei</taxon>
        <taxon>Acanthomorphata</taxon>
        <taxon>Eupercaria</taxon>
        <taxon>Perciformes</taxon>
        <taxon>Cottioidei</taxon>
        <taxon>Cottales</taxon>
        <taxon>Liparidae</taxon>
        <taxon>Liparis</taxon>
    </lineage>
</organism>
<evidence type="ECO:0000256" key="6">
    <source>
        <dbReference type="ARBA" id="ARBA00023084"/>
    </source>
</evidence>
<dbReference type="GO" id="GO:0051258">
    <property type="term" value="P:protein polymerization"/>
    <property type="evidence" value="ECO:0007669"/>
    <property type="project" value="InterPro"/>
</dbReference>
<dbReference type="InterPro" id="IPR037579">
    <property type="entry name" value="FIB_ANG-like"/>
</dbReference>
<gene>
    <name evidence="10" type="primary">FGA</name>
    <name evidence="10" type="ORF">EYF80_055963</name>
</gene>
<accession>A0A4Z2EZ53</accession>
<dbReference type="GO" id="GO:0070527">
    <property type="term" value="P:platelet aggregation"/>
    <property type="evidence" value="ECO:0007669"/>
    <property type="project" value="TreeGrafter"/>
</dbReference>
<dbReference type="EMBL" id="SRLO01002103">
    <property type="protein sequence ID" value="TNN33870.1"/>
    <property type="molecule type" value="Genomic_DNA"/>
</dbReference>
<evidence type="ECO:0000256" key="4">
    <source>
        <dbReference type="ARBA" id="ARBA00022729"/>
    </source>
</evidence>
<dbReference type="PANTHER" id="PTHR47221:SF6">
    <property type="entry name" value="FIBRINOGEN ALPHA CHAIN"/>
    <property type="match status" value="1"/>
</dbReference>
<dbReference type="OrthoDB" id="9945370at2759"/>
<dbReference type="SMART" id="SM01212">
    <property type="entry name" value="Fib_alpha"/>
    <property type="match status" value="1"/>
</dbReference>
<dbReference type="SUPFAM" id="SSF58010">
    <property type="entry name" value="Fibrinogen coiled-coil and central regions"/>
    <property type="match status" value="1"/>
</dbReference>
<comment type="caution">
    <text evidence="10">The sequence shown here is derived from an EMBL/GenBank/DDBJ whole genome shotgun (WGS) entry which is preliminary data.</text>
</comment>
<comment type="subcellular location">
    <subcellularLocation>
        <location evidence="1">Secreted</location>
    </subcellularLocation>
</comment>
<evidence type="ECO:0000256" key="8">
    <source>
        <dbReference type="ARBA" id="ARBA00025974"/>
    </source>
</evidence>
<keyword evidence="11" id="KW-1185">Reference proteome</keyword>
<keyword evidence="5" id="KW-0175">Coiled coil</keyword>
<evidence type="ECO:0000313" key="11">
    <source>
        <dbReference type="Proteomes" id="UP000314294"/>
    </source>
</evidence>
<dbReference type="GO" id="GO:0005577">
    <property type="term" value="C:fibrinogen complex"/>
    <property type="evidence" value="ECO:0007669"/>
    <property type="project" value="InterPro"/>
</dbReference>
<name>A0A4Z2EZ53_9TELE</name>
<dbReference type="AlphaFoldDB" id="A0A4Z2EZ53"/>
<keyword evidence="3" id="KW-0356">Hemostasis</keyword>
<dbReference type="GO" id="GO:0030674">
    <property type="term" value="F:protein-macromolecule adaptor activity"/>
    <property type="evidence" value="ECO:0007669"/>
    <property type="project" value="TreeGrafter"/>
</dbReference>
<protein>
    <submittedName>
        <fullName evidence="10">Fibrinogen alpha chain</fullName>
    </submittedName>
</protein>
<evidence type="ECO:0000313" key="10">
    <source>
        <dbReference type="EMBL" id="TNN33870.1"/>
    </source>
</evidence>
<dbReference type="Proteomes" id="UP000314294">
    <property type="component" value="Unassembled WGS sequence"/>
</dbReference>
<evidence type="ECO:0000256" key="2">
    <source>
        <dbReference type="ARBA" id="ARBA00022525"/>
    </source>
</evidence>
<dbReference type="PANTHER" id="PTHR47221">
    <property type="entry name" value="FIBRINOGEN ALPHA CHAIN"/>
    <property type="match status" value="1"/>
</dbReference>
<dbReference type="GO" id="GO:0042730">
    <property type="term" value="P:fibrinolysis"/>
    <property type="evidence" value="ECO:0007669"/>
    <property type="project" value="TreeGrafter"/>
</dbReference>
<dbReference type="GO" id="GO:0005201">
    <property type="term" value="F:extracellular matrix structural constituent"/>
    <property type="evidence" value="ECO:0007669"/>
    <property type="project" value="TreeGrafter"/>
</dbReference>
<feature type="domain" description="Fibrinogen alpha/beta/gamma chain coiled coil" evidence="9">
    <location>
        <begin position="20"/>
        <end position="150"/>
    </location>
</feature>
<evidence type="ECO:0000256" key="7">
    <source>
        <dbReference type="ARBA" id="ARBA00023157"/>
    </source>
</evidence>
<evidence type="ECO:0000256" key="5">
    <source>
        <dbReference type="ARBA" id="ARBA00023054"/>
    </source>
</evidence>
<dbReference type="GO" id="GO:0005102">
    <property type="term" value="F:signaling receptor binding"/>
    <property type="evidence" value="ECO:0007669"/>
    <property type="project" value="InterPro"/>
</dbReference>
<evidence type="ECO:0000256" key="1">
    <source>
        <dbReference type="ARBA" id="ARBA00004613"/>
    </source>
</evidence>
<dbReference type="GO" id="GO:0034116">
    <property type="term" value="P:positive regulation of heterotypic cell-cell adhesion"/>
    <property type="evidence" value="ECO:0007669"/>
    <property type="project" value="TreeGrafter"/>
</dbReference>
<reference evidence="10 11" key="1">
    <citation type="submission" date="2019-03" db="EMBL/GenBank/DDBJ databases">
        <title>First draft genome of Liparis tanakae, snailfish: a comprehensive survey of snailfish specific genes.</title>
        <authorList>
            <person name="Kim W."/>
            <person name="Song I."/>
            <person name="Jeong J.-H."/>
            <person name="Kim D."/>
            <person name="Kim S."/>
            <person name="Ryu S."/>
            <person name="Song J.Y."/>
            <person name="Lee S.K."/>
        </authorList>
    </citation>
    <scope>NUCLEOTIDE SEQUENCE [LARGE SCALE GENOMIC DNA]</scope>
    <source>
        <tissue evidence="10">Muscle</tissue>
    </source>
</reference>
<dbReference type="GO" id="GO:0072377">
    <property type="term" value="P:blood coagulation, common pathway"/>
    <property type="evidence" value="ECO:0007669"/>
    <property type="project" value="TreeGrafter"/>
</dbReference>
<comment type="subunit">
    <text evidence="8">Heterohexamer; disulfide linked. Contains 2 sets of 3 non-identical chains (alpha, beta and gamma). The 2 heterotrimers are in head to head conformation with the N-termini in a small central domain.</text>
</comment>
<evidence type="ECO:0000259" key="9">
    <source>
        <dbReference type="SMART" id="SM01212"/>
    </source>
</evidence>
<keyword evidence="2" id="KW-0964">Secreted</keyword>
<dbReference type="Gene3D" id="1.20.5.50">
    <property type="match status" value="1"/>
</dbReference>
<sequence length="266" mass="29775">MASPPDVLKTPADPSPAVRPDAICLASSRGLMDLYDHGAQTKIEKIRQLLEQNRAQHRSTDVISKETYTQLAEKLTLESGNDNIYYDLAQNLRKRITDMKIRIDRQMGILRALKDRVKDQLVEMQRLEVDIDIKLRSCKGSCQSYTKYEVDHESYTALEKQINQLDSQSSQTAESVGTLFVMKSRAMKETVVHTVEFILEQEGSISSPATVSKVSVCWRPRRISPDGHGRCGGAAGAPLCADHDWVSTHTHTGSTQSTQSTQTFTY</sequence>